<evidence type="ECO:0000313" key="2">
    <source>
        <dbReference type="Proteomes" id="UP000202982"/>
    </source>
</evidence>
<dbReference type="EMBL" id="KX523699">
    <property type="protein sequence ID" value="ANW46826.1"/>
    <property type="molecule type" value="Genomic_DNA"/>
</dbReference>
<dbReference type="Pfam" id="PF23975">
    <property type="entry name" value="DUF7301"/>
    <property type="match status" value="1"/>
</dbReference>
<dbReference type="RefSeq" id="YP_009322744.1">
    <property type="nucleotide sequence ID" value="NC_031924.1"/>
</dbReference>
<reference evidence="1" key="1">
    <citation type="submission" date="2016-09" db="EMBL/GenBank/DDBJ databases">
        <authorList>
            <person name="Liu Y."/>
            <person name="Bai C."/>
            <person name="Tong Y."/>
            <person name="Mi Z."/>
            <person name="An X."/>
            <person name="Huang Y."/>
            <person name="Li P."/>
            <person name="Yuan X."/>
            <person name="Niu W."/>
            <person name="Liu H."/>
        </authorList>
    </citation>
    <scope>NUCLEOTIDE SEQUENCE</scope>
</reference>
<evidence type="ECO:0000313" key="1">
    <source>
        <dbReference type="EMBL" id="ANW46826.1"/>
    </source>
</evidence>
<name>A0A1B1W2B9_9CAUD</name>
<dbReference type="Proteomes" id="UP000202982">
    <property type="component" value="Segment"/>
</dbReference>
<dbReference type="GeneID" id="30308630"/>
<protein>
    <submittedName>
        <fullName evidence="1">Uncharacterized protein</fullName>
    </submittedName>
</protein>
<keyword evidence="2" id="KW-1185">Reference proteome</keyword>
<dbReference type="KEGG" id="vg:30308630"/>
<dbReference type="InterPro" id="IPR055725">
    <property type="entry name" value="DUF7301"/>
</dbReference>
<proteinExistence type="predicted"/>
<accession>A0A1B1W2B9</accession>
<organism evidence="1 2">
    <name type="scientific">Salmonella phage IME207</name>
    <dbReference type="NCBI Taxonomy" id="1873985"/>
    <lineage>
        <taxon>Viruses</taxon>
        <taxon>Duplodnaviria</taxon>
        <taxon>Heunggongvirae</taxon>
        <taxon>Uroviricota</taxon>
        <taxon>Caudoviricetes</taxon>
        <taxon>Shuimuvirus</taxon>
        <taxon>Shuimuvirus IME207</taxon>
    </lineage>
</organism>
<sequence length="73" mass="8857">MRKLSTIHELALADIRELNARSKKHRNQRKSYATRDFIKQISQNNKRNSYRRDRVLLRLCDLNMNKILKDMTK</sequence>